<dbReference type="InterPro" id="IPR003442">
    <property type="entry name" value="T6A_TsaE"/>
</dbReference>
<dbReference type="GO" id="GO:0002949">
    <property type="term" value="P:tRNA threonylcarbamoyladenosine modification"/>
    <property type="evidence" value="ECO:0007669"/>
    <property type="project" value="InterPro"/>
</dbReference>
<protein>
    <recommendedName>
        <fullName evidence="3">tRNA threonylcarbamoyladenosine biosynthesis protein TsaE</fullName>
    </recommendedName>
    <alternativeName>
        <fullName evidence="10">t(6)A37 threonylcarbamoyladenosine biosynthesis protein TsaE</fullName>
    </alternativeName>
</protein>
<evidence type="ECO:0000256" key="9">
    <source>
        <dbReference type="ARBA" id="ARBA00022842"/>
    </source>
</evidence>
<dbReference type="Proteomes" id="UP000094622">
    <property type="component" value="Unassembled WGS sequence"/>
</dbReference>
<comment type="subcellular location">
    <subcellularLocation>
        <location evidence="1">Cytoplasm</location>
    </subcellularLocation>
</comment>
<dbReference type="AlphaFoldDB" id="A0A1E3GZ50"/>
<dbReference type="EMBL" id="MCRJ01000095">
    <property type="protein sequence ID" value="ODN69359.1"/>
    <property type="molecule type" value="Genomic_DNA"/>
</dbReference>
<dbReference type="SUPFAM" id="SSF52540">
    <property type="entry name" value="P-loop containing nucleoside triphosphate hydrolases"/>
    <property type="match status" value="1"/>
</dbReference>
<organism evidence="11 12">
    <name type="scientific">Methylobrevis pamukkalensis</name>
    <dbReference type="NCBI Taxonomy" id="1439726"/>
    <lineage>
        <taxon>Bacteria</taxon>
        <taxon>Pseudomonadati</taxon>
        <taxon>Pseudomonadota</taxon>
        <taxon>Alphaproteobacteria</taxon>
        <taxon>Hyphomicrobiales</taxon>
        <taxon>Pleomorphomonadaceae</taxon>
        <taxon>Methylobrevis</taxon>
    </lineage>
</organism>
<dbReference type="GO" id="GO:0005524">
    <property type="term" value="F:ATP binding"/>
    <property type="evidence" value="ECO:0007669"/>
    <property type="project" value="UniProtKB-KW"/>
</dbReference>
<dbReference type="Pfam" id="PF02367">
    <property type="entry name" value="TsaE"/>
    <property type="match status" value="1"/>
</dbReference>
<evidence type="ECO:0000313" key="12">
    <source>
        <dbReference type="Proteomes" id="UP000094622"/>
    </source>
</evidence>
<accession>A0A1E3GZ50</accession>
<dbReference type="PANTHER" id="PTHR33540">
    <property type="entry name" value="TRNA THREONYLCARBAMOYLADENOSINE BIOSYNTHESIS PROTEIN TSAE"/>
    <property type="match status" value="1"/>
</dbReference>
<evidence type="ECO:0000256" key="1">
    <source>
        <dbReference type="ARBA" id="ARBA00004496"/>
    </source>
</evidence>
<keyword evidence="5" id="KW-0819">tRNA processing</keyword>
<evidence type="ECO:0000256" key="3">
    <source>
        <dbReference type="ARBA" id="ARBA00019010"/>
    </source>
</evidence>
<gene>
    <name evidence="11" type="primary">tsaE</name>
    <name evidence="11" type="ORF">A6302_03343</name>
</gene>
<keyword evidence="12" id="KW-1185">Reference proteome</keyword>
<dbReference type="RefSeq" id="WP_245294085.1">
    <property type="nucleotide sequence ID" value="NZ_MCRJ01000095.1"/>
</dbReference>
<keyword evidence="8" id="KW-0067">ATP-binding</keyword>
<dbReference type="NCBIfam" id="TIGR00150">
    <property type="entry name" value="T6A_YjeE"/>
    <property type="match status" value="1"/>
</dbReference>
<reference evidence="11 12" key="1">
    <citation type="submission" date="2016-07" db="EMBL/GenBank/DDBJ databases">
        <title>Draft Genome Sequence of Methylobrevis pamukkalensis PK2.</title>
        <authorList>
            <person name="Vasilenko O.V."/>
            <person name="Doronina N.V."/>
            <person name="Shmareva M.N."/>
            <person name="Tarlachkov S.V."/>
            <person name="Mustakhimov I."/>
            <person name="Trotsenko Y.A."/>
        </authorList>
    </citation>
    <scope>NUCLEOTIDE SEQUENCE [LARGE SCALE GENOMIC DNA]</scope>
    <source>
        <strain evidence="11 12">PK2</strain>
    </source>
</reference>
<evidence type="ECO:0000256" key="5">
    <source>
        <dbReference type="ARBA" id="ARBA00022694"/>
    </source>
</evidence>
<comment type="caution">
    <text evidence="11">The sequence shown here is derived from an EMBL/GenBank/DDBJ whole genome shotgun (WGS) entry which is preliminary data.</text>
</comment>
<dbReference type="PANTHER" id="PTHR33540:SF2">
    <property type="entry name" value="TRNA THREONYLCARBAMOYLADENOSINE BIOSYNTHESIS PROTEIN TSAE"/>
    <property type="match status" value="1"/>
</dbReference>
<proteinExistence type="inferred from homology"/>
<sequence length="124" mass="13295">MSGAGAPIRLGDEAATTRLAEDIALVLRPGDCLCLEGDLGAGKTTFARALLRALADDPALEVPSPTFTLVQSYDLPRFPVAHFDLYRLAGPDELAETGFATCWRAAWHWSNGRTAPATRFPPTP</sequence>
<evidence type="ECO:0000256" key="8">
    <source>
        <dbReference type="ARBA" id="ARBA00022840"/>
    </source>
</evidence>
<keyword evidence="6" id="KW-0479">Metal-binding</keyword>
<keyword evidence="4" id="KW-0963">Cytoplasm</keyword>
<comment type="similarity">
    <text evidence="2">Belongs to the TsaE family.</text>
</comment>
<evidence type="ECO:0000256" key="4">
    <source>
        <dbReference type="ARBA" id="ARBA00022490"/>
    </source>
</evidence>
<evidence type="ECO:0000313" key="11">
    <source>
        <dbReference type="EMBL" id="ODN69359.1"/>
    </source>
</evidence>
<dbReference type="GO" id="GO:0046872">
    <property type="term" value="F:metal ion binding"/>
    <property type="evidence" value="ECO:0007669"/>
    <property type="project" value="UniProtKB-KW"/>
</dbReference>
<dbReference type="InterPro" id="IPR027417">
    <property type="entry name" value="P-loop_NTPase"/>
</dbReference>
<evidence type="ECO:0000256" key="2">
    <source>
        <dbReference type="ARBA" id="ARBA00007599"/>
    </source>
</evidence>
<keyword evidence="7" id="KW-0547">Nucleotide-binding</keyword>
<name>A0A1E3GZ50_9HYPH</name>
<evidence type="ECO:0000256" key="10">
    <source>
        <dbReference type="ARBA" id="ARBA00032441"/>
    </source>
</evidence>
<evidence type="ECO:0000256" key="7">
    <source>
        <dbReference type="ARBA" id="ARBA00022741"/>
    </source>
</evidence>
<dbReference type="GO" id="GO:0005737">
    <property type="term" value="C:cytoplasm"/>
    <property type="evidence" value="ECO:0007669"/>
    <property type="project" value="UniProtKB-SubCell"/>
</dbReference>
<dbReference type="Gene3D" id="3.40.50.300">
    <property type="entry name" value="P-loop containing nucleotide triphosphate hydrolases"/>
    <property type="match status" value="1"/>
</dbReference>
<keyword evidence="9" id="KW-0460">Magnesium</keyword>
<evidence type="ECO:0000256" key="6">
    <source>
        <dbReference type="ARBA" id="ARBA00022723"/>
    </source>
</evidence>
<dbReference type="PATRIC" id="fig|1439726.3.peg.3513"/>